<dbReference type="AlphaFoldDB" id="A0A1I1HAY5"/>
<dbReference type="Proteomes" id="UP000199514">
    <property type="component" value="Unassembled WGS sequence"/>
</dbReference>
<evidence type="ECO:0000256" key="10">
    <source>
        <dbReference type="ARBA" id="ARBA00023012"/>
    </source>
</evidence>
<reference evidence="15 16" key="1">
    <citation type="submission" date="2016-10" db="EMBL/GenBank/DDBJ databases">
        <authorList>
            <person name="de Groot N.N."/>
        </authorList>
    </citation>
    <scope>NUCLEOTIDE SEQUENCE [LARGE SCALE GENOMIC DNA]</scope>
    <source>
        <strain evidence="15 16">DSM 6793</strain>
    </source>
</reference>
<dbReference type="Gene3D" id="6.10.340.10">
    <property type="match status" value="1"/>
</dbReference>
<keyword evidence="9" id="KW-0067">ATP-binding</keyword>
<dbReference type="CDD" id="cd06225">
    <property type="entry name" value="HAMP"/>
    <property type="match status" value="1"/>
</dbReference>
<dbReference type="SUPFAM" id="SSF158472">
    <property type="entry name" value="HAMP domain-like"/>
    <property type="match status" value="1"/>
</dbReference>
<dbReference type="SUPFAM" id="SSF55781">
    <property type="entry name" value="GAF domain-like"/>
    <property type="match status" value="1"/>
</dbReference>
<dbReference type="PANTHER" id="PTHR45528">
    <property type="entry name" value="SENSOR HISTIDINE KINASE CPXA"/>
    <property type="match status" value="1"/>
</dbReference>
<keyword evidence="16" id="KW-1185">Reference proteome</keyword>
<evidence type="ECO:0000256" key="2">
    <source>
        <dbReference type="ARBA" id="ARBA00004651"/>
    </source>
</evidence>
<dbReference type="EMBL" id="FOLE01000003">
    <property type="protein sequence ID" value="SFC18663.1"/>
    <property type="molecule type" value="Genomic_DNA"/>
</dbReference>
<keyword evidence="4" id="KW-1003">Cell membrane</keyword>
<feature type="domain" description="HAMP" evidence="14">
    <location>
        <begin position="300"/>
        <end position="355"/>
    </location>
</feature>
<evidence type="ECO:0000256" key="12">
    <source>
        <dbReference type="SAM" id="Coils"/>
    </source>
</evidence>
<keyword evidence="11 13" id="KW-0472">Membrane</keyword>
<name>A0A1I1HAY5_9BACT</name>
<dbReference type="InterPro" id="IPR003018">
    <property type="entry name" value="GAF"/>
</dbReference>
<evidence type="ECO:0000256" key="7">
    <source>
        <dbReference type="ARBA" id="ARBA00022741"/>
    </source>
</evidence>
<dbReference type="GO" id="GO:0000155">
    <property type="term" value="F:phosphorelay sensor kinase activity"/>
    <property type="evidence" value="ECO:0007669"/>
    <property type="project" value="TreeGrafter"/>
</dbReference>
<evidence type="ECO:0000256" key="13">
    <source>
        <dbReference type="SAM" id="Phobius"/>
    </source>
</evidence>
<keyword evidence="5" id="KW-0597">Phosphoprotein</keyword>
<dbReference type="Pfam" id="PF00672">
    <property type="entry name" value="HAMP"/>
    <property type="match status" value="1"/>
</dbReference>
<evidence type="ECO:0000313" key="15">
    <source>
        <dbReference type="EMBL" id="SFC18663.1"/>
    </source>
</evidence>
<dbReference type="Pfam" id="PF13185">
    <property type="entry name" value="GAF_2"/>
    <property type="match status" value="1"/>
</dbReference>
<keyword evidence="13" id="KW-0812">Transmembrane</keyword>
<keyword evidence="10" id="KW-0902">Two-component regulatory system</keyword>
<evidence type="ECO:0000256" key="9">
    <source>
        <dbReference type="ARBA" id="ARBA00022840"/>
    </source>
</evidence>
<evidence type="ECO:0000256" key="4">
    <source>
        <dbReference type="ARBA" id="ARBA00022475"/>
    </source>
</evidence>
<organism evidence="15 16">
    <name type="scientific">Flexibacter flexilis DSM 6793</name>
    <dbReference type="NCBI Taxonomy" id="927664"/>
    <lineage>
        <taxon>Bacteria</taxon>
        <taxon>Pseudomonadati</taxon>
        <taxon>Bacteroidota</taxon>
        <taxon>Cytophagia</taxon>
        <taxon>Cytophagales</taxon>
        <taxon>Flexibacteraceae</taxon>
        <taxon>Flexibacter</taxon>
    </lineage>
</organism>
<dbReference type="InterPro" id="IPR029016">
    <property type="entry name" value="GAF-like_dom_sf"/>
</dbReference>
<dbReference type="InterPro" id="IPR050398">
    <property type="entry name" value="HssS/ArlS-like"/>
</dbReference>
<evidence type="ECO:0000256" key="6">
    <source>
        <dbReference type="ARBA" id="ARBA00022679"/>
    </source>
</evidence>
<sequence length="538" mass="62273">MFRHMISINIRQKLLIAFLLLAFLIGGGFGLLYRQYVRNTTQLNNLSQNVKVLQILTLESEVTEQDWISEESINPEFFKTGQSRYIRQHKTITDSVQHLLQDMITENKQDAEADEQFRSMLVRLKHLSDSRHHNFLWLVNKIKERGFKDFGLEGRMRASVHALENSQFHINQVRLLMMRRHEKDYLLRRDKKYIDKLNEEYQELIIENRQNKTILALLEYYHDSFMTLVNTDEVIGVHNKAGLRGQANNNARQIQAELTKIRQYADKRTAILQEQFQASFWVLLSVLLVCTVVGSFYTAYLFTRPILTLSQRMRQAIETSFSEDIRAVRNTSNDEIGQLTRNFNEMVGNIRHYMNQAETQAAEIAVARQEETIRHQHLQGLEQVSRAMLHQDKNPIDQVITVLCKQTEAHLAAIYVIEKKPEPMLTVQGTYAIEPKQTTMPLDGMYGQVLQDREPIILTNLPKGFYSISSGLGETAPAAVLIVPIQNEYKSIGVLEIAYMKMPEQTTIDFLREACARITFSFQDKNKKNKGGKSPEFA</sequence>
<feature type="coiled-coil region" evidence="12">
    <location>
        <begin position="187"/>
        <end position="214"/>
    </location>
</feature>
<gene>
    <name evidence="15" type="ORF">SAMN05421780_103201</name>
</gene>
<dbReference type="SMART" id="SM00304">
    <property type="entry name" value="HAMP"/>
    <property type="match status" value="1"/>
</dbReference>
<evidence type="ECO:0000259" key="14">
    <source>
        <dbReference type="PROSITE" id="PS50885"/>
    </source>
</evidence>
<evidence type="ECO:0000313" key="16">
    <source>
        <dbReference type="Proteomes" id="UP000199514"/>
    </source>
</evidence>
<keyword evidence="12" id="KW-0175">Coiled coil</keyword>
<evidence type="ECO:0000256" key="11">
    <source>
        <dbReference type="ARBA" id="ARBA00023136"/>
    </source>
</evidence>
<dbReference type="GO" id="GO:0005886">
    <property type="term" value="C:plasma membrane"/>
    <property type="evidence" value="ECO:0007669"/>
    <property type="project" value="UniProtKB-SubCell"/>
</dbReference>
<keyword evidence="8" id="KW-0418">Kinase</keyword>
<dbReference type="EC" id="2.7.13.3" evidence="3"/>
<evidence type="ECO:0000256" key="1">
    <source>
        <dbReference type="ARBA" id="ARBA00000085"/>
    </source>
</evidence>
<dbReference type="InterPro" id="IPR003660">
    <property type="entry name" value="HAMP_dom"/>
</dbReference>
<evidence type="ECO:0000256" key="3">
    <source>
        <dbReference type="ARBA" id="ARBA00012438"/>
    </source>
</evidence>
<comment type="catalytic activity">
    <reaction evidence="1">
        <text>ATP + protein L-histidine = ADP + protein N-phospho-L-histidine.</text>
        <dbReference type="EC" id="2.7.13.3"/>
    </reaction>
</comment>
<comment type="subcellular location">
    <subcellularLocation>
        <location evidence="2">Cell membrane</location>
        <topology evidence="2">Multi-pass membrane protein</topology>
    </subcellularLocation>
</comment>
<dbReference type="STRING" id="927664.SAMN05421780_103201"/>
<dbReference type="PANTHER" id="PTHR45528:SF1">
    <property type="entry name" value="SENSOR HISTIDINE KINASE CPXA"/>
    <property type="match status" value="1"/>
</dbReference>
<evidence type="ECO:0000256" key="8">
    <source>
        <dbReference type="ARBA" id="ARBA00022777"/>
    </source>
</evidence>
<dbReference type="Gene3D" id="3.30.450.40">
    <property type="match status" value="1"/>
</dbReference>
<keyword evidence="6" id="KW-0808">Transferase</keyword>
<dbReference type="OrthoDB" id="1120715at2"/>
<feature type="transmembrane region" description="Helical" evidence="13">
    <location>
        <begin position="280"/>
        <end position="303"/>
    </location>
</feature>
<keyword evidence="13" id="KW-1133">Transmembrane helix</keyword>
<proteinExistence type="predicted"/>
<protein>
    <recommendedName>
        <fullName evidence="3">histidine kinase</fullName>
        <ecNumber evidence="3">2.7.13.3</ecNumber>
    </recommendedName>
</protein>
<dbReference type="GO" id="GO:0005524">
    <property type="term" value="F:ATP binding"/>
    <property type="evidence" value="ECO:0007669"/>
    <property type="project" value="UniProtKB-KW"/>
</dbReference>
<evidence type="ECO:0000256" key="5">
    <source>
        <dbReference type="ARBA" id="ARBA00022553"/>
    </source>
</evidence>
<keyword evidence="7" id="KW-0547">Nucleotide-binding</keyword>
<dbReference type="PROSITE" id="PS50885">
    <property type="entry name" value="HAMP"/>
    <property type="match status" value="1"/>
</dbReference>
<accession>A0A1I1HAY5</accession>